<dbReference type="SUPFAM" id="SSF52540">
    <property type="entry name" value="P-loop containing nucleoside triphosphate hydrolases"/>
    <property type="match status" value="1"/>
</dbReference>
<accession>A0ABQ5QT63</accession>
<proteinExistence type="predicted"/>
<feature type="domain" description="UvrD-like helicase ATP-binding" evidence="6">
    <location>
        <begin position="179"/>
        <end position="518"/>
    </location>
</feature>
<dbReference type="PANTHER" id="PTHR11070">
    <property type="entry name" value="UVRD / RECB / PCRA DNA HELICASE FAMILY MEMBER"/>
    <property type="match status" value="1"/>
</dbReference>
<dbReference type="GO" id="GO:0004386">
    <property type="term" value="F:helicase activity"/>
    <property type="evidence" value="ECO:0007669"/>
    <property type="project" value="UniProtKB-KW"/>
</dbReference>
<evidence type="ECO:0000256" key="1">
    <source>
        <dbReference type="ARBA" id="ARBA00022741"/>
    </source>
</evidence>
<dbReference type="InterPro" id="IPR000212">
    <property type="entry name" value="DNA_helicase_UvrD/REP"/>
</dbReference>
<evidence type="ECO:0000256" key="3">
    <source>
        <dbReference type="ARBA" id="ARBA00022806"/>
    </source>
</evidence>
<dbReference type="PROSITE" id="PS51198">
    <property type="entry name" value="UVRD_HELICASE_ATP_BIND"/>
    <property type="match status" value="1"/>
</dbReference>
<dbReference type="InterPro" id="IPR027417">
    <property type="entry name" value="P-loop_NTPase"/>
</dbReference>
<evidence type="ECO:0000256" key="5">
    <source>
        <dbReference type="PROSITE-ProRule" id="PRU00560"/>
    </source>
</evidence>
<comment type="caution">
    <text evidence="7">The sequence shown here is derived from an EMBL/GenBank/DDBJ whole genome shotgun (WGS) entry which is preliminary data.</text>
</comment>
<protein>
    <submittedName>
        <fullName evidence="7">DNA helicase</fullName>
    </submittedName>
</protein>
<dbReference type="EMBL" id="BSDI01000013">
    <property type="protein sequence ID" value="GLH97793.1"/>
    <property type="molecule type" value="Genomic_DNA"/>
</dbReference>
<dbReference type="InterPro" id="IPR014016">
    <property type="entry name" value="UvrD-like_ATP-bd"/>
</dbReference>
<dbReference type="InterPro" id="IPR027785">
    <property type="entry name" value="UvrD-like_helicase_C"/>
</dbReference>
<reference evidence="7" key="1">
    <citation type="submission" date="2022-12" db="EMBL/GenBank/DDBJ databases">
        <title>New Phytohabitans aurantiacus sp. RD004123 nov., an actinomycete isolated from soil.</title>
        <authorList>
            <person name="Triningsih D.W."/>
            <person name="Harunari E."/>
            <person name="Igarashi Y."/>
        </authorList>
    </citation>
    <scope>NUCLEOTIDE SEQUENCE</scope>
    <source>
        <strain evidence="7">RD004123</strain>
    </source>
</reference>
<keyword evidence="1 5" id="KW-0547">Nucleotide-binding</keyword>
<dbReference type="Pfam" id="PF00580">
    <property type="entry name" value="UvrD-helicase"/>
    <property type="match status" value="1"/>
</dbReference>
<dbReference type="RefSeq" id="WP_281896028.1">
    <property type="nucleotide sequence ID" value="NZ_BSDI01000013.1"/>
</dbReference>
<evidence type="ECO:0000313" key="8">
    <source>
        <dbReference type="Proteomes" id="UP001144280"/>
    </source>
</evidence>
<dbReference type="Gene3D" id="3.40.50.300">
    <property type="entry name" value="P-loop containing nucleotide triphosphate hydrolases"/>
    <property type="match status" value="2"/>
</dbReference>
<keyword evidence="2 5" id="KW-0378">Hydrolase</keyword>
<dbReference type="Pfam" id="PF13538">
    <property type="entry name" value="UvrD_C_2"/>
    <property type="match status" value="1"/>
</dbReference>
<dbReference type="Proteomes" id="UP001144280">
    <property type="component" value="Unassembled WGS sequence"/>
</dbReference>
<dbReference type="PANTHER" id="PTHR11070:SF45">
    <property type="entry name" value="DNA 3'-5' HELICASE"/>
    <property type="match status" value="1"/>
</dbReference>
<keyword evidence="8" id="KW-1185">Reference proteome</keyword>
<evidence type="ECO:0000256" key="2">
    <source>
        <dbReference type="ARBA" id="ARBA00022801"/>
    </source>
</evidence>
<evidence type="ECO:0000259" key="6">
    <source>
        <dbReference type="PROSITE" id="PS51198"/>
    </source>
</evidence>
<keyword evidence="4 5" id="KW-0067">ATP-binding</keyword>
<evidence type="ECO:0000256" key="4">
    <source>
        <dbReference type="ARBA" id="ARBA00022840"/>
    </source>
</evidence>
<name>A0ABQ5QT63_9ACTN</name>
<organism evidence="7 8">
    <name type="scientific">Phytohabitans aurantiacus</name>
    <dbReference type="NCBI Taxonomy" id="3016789"/>
    <lineage>
        <taxon>Bacteria</taxon>
        <taxon>Bacillati</taxon>
        <taxon>Actinomycetota</taxon>
        <taxon>Actinomycetes</taxon>
        <taxon>Micromonosporales</taxon>
        <taxon>Micromonosporaceae</taxon>
    </lineage>
</organism>
<keyword evidence="3 5" id="KW-0347">Helicase</keyword>
<gene>
    <name evidence="7" type="ORF">Pa4123_30680</name>
</gene>
<sequence>MTAAGALDFEIVAEQEYFDRAAVERERRRGVVPDIPGVAVNKGAAERSSRYSRARLEEMAEPTEQVAFGRLDMDEEETFYIGHDLIRDTGGEVLVVSWKTKVAAPYYKATTAEPRNVRRKRTFQCDGNTILNFSDVVLAAISSTSAAVDGTPAHPDLSDALLAELRTARTGELRSIVATIQAAQYEVIEAPLRQLSVIQGGPGTGKTAVALHRVSWLLFNHGEELKPDSVLVVGPNRTFVRYIGALLPGLGDRVAHRSIDELRPDARVPLRIRGQEAEDVAAIKGDARMAKLLARALSLGSKMPLASQPWVVQSGKETFSLDGAEVAAAVRRAWDAGGTYNQRRMRLRTWFQSTALNKRAAQIRWPKPNAAASLTDRIIAPASPASLVQWVLGAGDRIEPIHKELFTDKEAAALYRKPQAADKERWTAADIPLLDEADAIINGIPLRYQHIVVDEAQDLSPMQLRALARRSNGSMTVVGDIAQSTGLWARDDWEDLLQHLPQALPVARYTLRYGYRVPRQVHELAVHRAPEIAPGIELPQPVRDGDEDPHICLVTEAHVTGQVVARVRRHRDDGLSVGVICSGSRRSAVEAALISANIGWSDADRGELGLPVTVVSPESSKGLEFDAVVVLDPATIALGSERGDRLLYIALTRTTQRLDVVDIEPDPAKSPEPVMPAVPQQAAPRQNQLSLPAVPVGGSVSDEALDLQQRVVALITADVVERIKATAPEHMWPAVLEATAAALGGAGVTGERQAQGMPG</sequence>
<feature type="binding site" evidence="5">
    <location>
        <begin position="200"/>
        <end position="207"/>
    </location>
    <ligand>
        <name>ATP</name>
        <dbReference type="ChEBI" id="CHEBI:30616"/>
    </ligand>
</feature>
<evidence type="ECO:0000313" key="7">
    <source>
        <dbReference type="EMBL" id="GLH97793.1"/>
    </source>
</evidence>